<dbReference type="SMART" id="SM00343">
    <property type="entry name" value="ZnF_C2HC"/>
    <property type="match status" value="2"/>
</dbReference>
<feature type="compositionally biased region" description="Basic and acidic residues" evidence="2">
    <location>
        <begin position="185"/>
        <end position="197"/>
    </location>
</feature>
<organism evidence="4 5">
    <name type="scientific">Xylocopa violacea</name>
    <name type="common">Violet carpenter bee</name>
    <name type="synonym">Apis violacea</name>
    <dbReference type="NCBI Taxonomy" id="135666"/>
    <lineage>
        <taxon>Eukaryota</taxon>
        <taxon>Metazoa</taxon>
        <taxon>Ecdysozoa</taxon>
        <taxon>Arthropoda</taxon>
        <taxon>Hexapoda</taxon>
        <taxon>Insecta</taxon>
        <taxon>Pterygota</taxon>
        <taxon>Neoptera</taxon>
        <taxon>Endopterygota</taxon>
        <taxon>Hymenoptera</taxon>
        <taxon>Apocrita</taxon>
        <taxon>Aculeata</taxon>
        <taxon>Apoidea</taxon>
        <taxon>Anthophila</taxon>
        <taxon>Apidae</taxon>
        <taxon>Xylocopa</taxon>
        <taxon>Xylocopa</taxon>
    </lineage>
</organism>
<feature type="region of interest" description="Disordered" evidence="2">
    <location>
        <begin position="169"/>
        <end position="197"/>
    </location>
</feature>
<keyword evidence="5" id="KW-1185">Reference proteome</keyword>
<accession>A0ABP1N8K7</accession>
<dbReference type="SUPFAM" id="SSF57756">
    <property type="entry name" value="Retrovirus zinc finger-like domains"/>
    <property type="match status" value="1"/>
</dbReference>
<dbReference type="Proteomes" id="UP001642520">
    <property type="component" value="Unassembled WGS sequence"/>
</dbReference>
<reference evidence="4 5" key="1">
    <citation type="submission" date="2024-08" db="EMBL/GenBank/DDBJ databases">
        <authorList>
            <person name="Will J Nash"/>
            <person name="Angela Man"/>
            <person name="Seanna McTaggart"/>
            <person name="Kendall Baker"/>
            <person name="Tom Barker"/>
            <person name="Leah Catchpole"/>
            <person name="Alex Durrant"/>
            <person name="Karim Gharbi"/>
            <person name="Naomi Irish"/>
            <person name="Gemy Kaithakottil"/>
            <person name="Debby Ku"/>
            <person name="Aaliyah Providence"/>
            <person name="Felix Shaw"/>
            <person name="David Swarbreck"/>
            <person name="Chris Watkins"/>
            <person name="Ann M. McCartney"/>
            <person name="Giulio Formenti"/>
            <person name="Alice Mouton"/>
            <person name="Noel Vella"/>
            <person name="Bjorn M von Reumont"/>
            <person name="Adriana Vella"/>
            <person name="Wilfried Haerty"/>
        </authorList>
    </citation>
    <scope>NUCLEOTIDE SEQUENCE [LARGE SCALE GENOMIC DNA]</scope>
</reference>
<evidence type="ECO:0000256" key="2">
    <source>
        <dbReference type="SAM" id="MobiDB-lite"/>
    </source>
</evidence>
<evidence type="ECO:0000259" key="3">
    <source>
        <dbReference type="PROSITE" id="PS50158"/>
    </source>
</evidence>
<dbReference type="InterPro" id="IPR001878">
    <property type="entry name" value="Znf_CCHC"/>
</dbReference>
<evidence type="ECO:0000313" key="4">
    <source>
        <dbReference type="EMBL" id="CAL7937331.1"/>
    </source>
</evidence>
<name>A0ABP1N8K7_XYLVO</name>
<dbReference type="PROSITE" id="PS50158">
    <property type="entry name" value="ZF_CCHC"/>
    <property type="match status" value="1"/>
</dbReference>
<dbReference type="Gene3D" id="4.10.60.10">
    <property type="entry name" value="Zinc finger, CCHC-type"/>
    <property type="match status" value="1"/>
</dbReference>
<evidence type="ECO:0000256" key="1">
    <source>
        <dbReference type="PROSITE-ProRule" id="PRU00047"/>
    </source>
</evidence>
<feature type="domain" description="CCHC-type" evidence="3">
    <location>
        <begin position="325"/>
        <end position="340"/>
    </location>
</feature>
<keyword evidence="1" id="KW-0863">Zinc-finger</keyword>
<keyword evidence="1" id="KW-0862">Zinc</keyword>
<proteinExistence type="predicted"/>
<dbReference type="EMBL" id="CAXAJV020001288">
    <property type="protein sequence ID" value="CAL7937331.1"/>
    <property type="molecule type" value="Genomic_DNA"/>
</dbReference>
<dbReference type="InterPro" id="IPR036875">
    <property type="entry name" value="Znf_CCHC_sf"/>
</dbReference>
<keyword evidence="1" id="KW-0479">Metal-binding</keyword>
<feature type="region of interest" description="Disordered" evidence="2">
    <location>
        <begin position="382"/>
        <end position="407"/>
    </location>
</feature>
<evidence type="ECO:0000313" key="5">
    <source>
        <dbReference type="Proteomes" id="UP001642520"/>
    </source>
</evidence>
<sequence length="524" mass="59568">MGVNFREVGVGSGAEAVEADAVGCRYLWTCGALPKYSRVNLREECNGGCIEDSWKNQRDVTGSGLRLEEWPVKISEICNPIFNNRRFSEAIGREMRKYIKASSNRILSCADSDVGSDEISYSGHYLFGITYSGPAVIINTFEASGTPGHMTEKLETYLKKGKRINISSPLQEESPNKVIPPSKGPEMERDAEKEQGGDDHVLQEAALRIFTERDVKYVDKLRELKKRVKIDVIGIIGIKKYRNNEDIIIRIRNFSEAEILTKRIKDAYFNLEVLADIKKRLYIQNLEASVEDIELRPSIREYASIDMKKVGRWLGLGNFRNIVGCYRCASRDHRAVDCPSDATKCCYGCGNFEHLITNCKGEESVGDRINEVRGYVPQKTYLADEHGSPRGPDGRNGEPVNRNKYTRKYMSREGLGTPLRREVVNVTERTGYKISKVMNKEKKSLLKDNSVEVGRPRKQGGRIVRGVGIQVDQVKQMEDREKDWRKGNNNYGGHEEMWSQVVRRNTRNKQKELGKTPRVVVKIK</sequence>
<comment type="caution">
    <text evidence="4">The sequence shown here is derived from an EMBL/GenBank/DDBJ whole genome shotgun (WGS) entry which is preliminary data.</text>
</comment>
<gene>
    <name evidence="4" type="ORF">XYLVIOL_LOCUS2637</name>
</gene>
<protein>
    <recommendedName>
        <fullName evidence="3">CCHC-type domain-containing protein</fullName>
    </recommendedName>
</protein>
<feature type="compositionally biased region" description="Basic and acidic residues" evidence="2">
    <location>
        <begin position="382"/>
        <end position="396"/>
    </location>
</feature>